<evidence type="ECO:0000313" key="2">
    <source>
        <dbReference type="EMBL" id="GAV08965.1"/>
    </source>
</evidence>
<proteinExistence type="predicted"/>
<keyword evidence="3" id="KW-1185">Reference proteome</keyword>
<dbReference type="AlphaFoldDB" id="A0A1D1W6B2"/>
<name>A0A1D1W6B2_RAMVA</name>
<sequence length="199" mass="23359">MRWRRVHGCYMHNPTKSSCIEKIYKVQEDMTAFVKEVENFIQAEYFDDGIEVIQRPALHCTGISYSLNKRNRWKLVEKLPAVVPKLRFGDPSDGQPEAGNKKRKGRLPAETQKLYASWIVKPNSVIKREDDTNETGVQQGTKKMAIKYHIGLPLAKISSIFRKDRHRRRSRLERQDAYELRKCSPSTGYKYEEEVDEYY</sequence>
<evidence type="ECO:0000256" key="1">
    <source>
        <dbReference type="SAM" id="MobiDB-lite"/>
    </source>
</evidence>
<feature type="region of interest" description="Disordered" evidence="1">
    <location>
        <begin position="87"/>
        <end position="107"/>
    </location>
</feature>
<dbReference type="Proteomes" id="UP000186922">
    <property type="component" value="Unassembled WGS sequence"/>
</dbReference>
<organism evidence="2 3">
    <name type="scientific">Ramazzottius varieornatus</name>
    <name type="common">Water bear</name>
    <name type="synonym">Tardigrade</name>
    <dbReference type="NCBI Taxonomy" id="947166"/>
    <lineage>
        <taxon>Eukaryota</taxon>
        <taxon>Metazoa</taxon>
        <taxon>Ecdysozoa</taxon>
        <taxon>Tardigrada</taxon>
        <taxon>Eutardigrada</taxon>
        <taxon>Parachela</taxon>
        <taxon>Hypsibioidea</taxon>
        <taxon>Ramazzottiidae</taxon>
        <taxon>Ramazzottius</taxon>
    </lineage>
</organism>
<comment type="caution">
    <text evidence="2">The sequence shown here is derived from an EMBL/GenBank/DDBJ whole genome shotgun (WGS) entry which is preliminary data.</text>
</comment>
<protein>
    <submittedName>
        <fullName evidence="2">Uncharacterized protein</fullName>
    </submittedName>
</protein>
<dbReference type="EMBL" id="BDGG01000019">
    <property type="protein sequence ID" value="GAV08965.1"/>
    <property type="molecule type" value="Genomic_DNA"/>
</dbReference>
<evidence type="ECO:0000313" key="3">
    <source>
        <dbReference type="Proteomes" id="UP000186922"/>
    </source>
</evidence>
<reference evidence="2 3" key="1">
    <citation type="journal article" date="2016" name="Nat. Commun.">
        <title>Extremotolerant tardigrade genome and improved radiotolerance of human cultured cells by tardigrade-unique protein.</title>
        <authorList>
            <person name="Hashimoto T."/>
            <person name="Horikawa D.D."/>
            <person name="Saito Y."/>
            <person name="Kuwahara H."/>
            <person name="Kozuka-Hata H."/>
            <person name="Shin-I T."/>
            <person name="Minakuchi Y."/>
            <person name="Ohishi K."/>
            <person name="Motoyama A."/>
            <person name="Aizu T."/>
            <person name="Enomoto A."/>
            <person name="Kondo K."/>
            <person name="Tanaka S."/>
            <person name="Hara Y."/>
            <person name="Koshikawa S."/>
            <person name="Sagara H."/>
            <person name="Miura T."/>
            <person name="Yokobori S."/>
            <person name="Miyagawa K."/>
            <person name="Suzuki Y."/>
            <person name="Kubo T."/>
            <person name="Oyama M."/>
            <person name="Kohara Y."/>
            <person name="Fujiyama A."/>
            <person name="Arakawa K."/>
            <person name="Katayama T."/>
            <person name="Toyoda A."/>
            <person name="Kunieda T."/>
        </authorList>
    </citation>
    <scope>NUCLEOTIDE SEQUENCE [LARGE SCALE GENOMIC DNA]</scope>
    <source>
        <strain evidence="2 3">YOKOZUNA-1</strain>
    </source>
</reference>
<accession>A0A1D1W6B2</accession>
<gene>
    <name evidence="2" type="primary">RvY_18581</name>
    <name evidence="2" type="synonym">RvY_18581.1</name>
    <name evidence="2" type="ORF">RvY_18581-1</name>
</gene>